<gene>
    <name evidence="2" type="ORF">BDV26DRAFT_252803</name>
</gene>
<evidence type="ECO:0000313" key="3">
    <source>
        <dbReference type="Proteomes" id="UP000326198"/>
    </source>
</evidence>
<dbReference type="AlphaFoldDB" id="A0A5N7BMC3"/>
<evidence type="ECO:0000313" key="2">
    <source>
        <dbReference type="EMBL" id="KAE8382868.1"/>
    </source>
</evidence>
<organism evidence="2 3">
    <name type="scientific">Aspergillus bertholletiae</name>
    <dbReference type="NCBI Taxonomy" id="1226010"/>
    <lineage>
        <taxon>Eukaryota</taxon>
        <taxon>Fungi</taxon>
        <taxon>Dikarya</taxon>
        <taxon>Ascomycota</taxon>
        <taxon>Pezizomycotina</taxon>
        <taxon>Eurotiomycetes</taxon>
        <taxon>Eurotiomycetidae</taxon>
        <taxon>Eurotiales</taxon>
        <taxon>Aspergillaceae</taxon>
        <taxon>Aspergillus</taxon>
        <taxon>Aspergillus subgen. Circumdati</taxon>
    </lineage>
</organism>
<protein>
    <submittedName>
        <fullName evidence="2">Uncharacterized protein</fullName>
    </submittedName>
</protein>
<keyword evidence="3" id="KW-1185">Reference proteome</keyword>
<dbReference type="Proteomes" id="UP000326198">
    <property type="component" value="Unassembled WGS sequence"/>
</dbReference>
<feature type="transmembrane region" description="Helical" evidence="1">
    <location>
        <begin position="21"/>
        <end position="42"/>
    </location>
</feature>
<dbReference type="EMBL" id="ML736159">
    <property type="protein sequence ID" value="KAE8382868.1"/>
    <property type="molecule type" value="Genomic_DNA"/>
</dbReference>
<keyword evidence="1" id="KW-0472">Membrane</keyword>
<accession>A0A5N7BMC3</accession>
<name>A0A5N7BMC3_9EURO</name>
<reference evidence="2 3" key="1">
    <citation type="submission" date="2019-04" db="EMBL/GenBank/DDBJ databases">
        <title>Friends and foes A comparative genomics studyof 23 Aspergillus species from section Flavi.</title>
        <authorList>
            <consortium name="DOE Joint Genome Institute"/>
            <person name="Kjaerbolling I."/>
            <person name="Vesth T."/>
            <person name="Frisvad J.C."/>
            <person name="Nybo J.L."/>
            <person name="Theobald S."/>
            <person name="Kildgaard S."/>
            <person name="Isbrandt T."/>
            <person name="Kuo A."/>
            <person name="Sato A."/>
            <person name="Lyhne E.K."/>
            <person name="Kogle M.E."/>
            <person name="Wiebenga A."/>
            <person name="Kun R.S."/>
            <person name="Lubbers R.J."/>
            <person name="Makela M.R."/>
            <person name="Barry K."/>
            <person name="Chovatia M."/>
            <person name="Clum A."/>
            <person name="Daum C."/>
            <person name="Haridas S."/>
            <person name="He G."/>
            <person name="LaButti K."/>
            <person name="Lipzen A."/>
            <person name="Mondo S."/>
            <person name="Riley R."/>
            <person name="Salamov A."/>
            <person name="Simmons B.A."/>
            <person name="Magnuson J.K."/>
            <person name="Henrissat B."/>
            <person name="Mortensen U.H."/>
            <person name="Larsen T.O."/>
            <person name="Devries R.P."/>
            <person name="Grigoriev I.V."/>
            <person name="Machida M."/>
            <person name="Baker S.E."/>
            <person name="Andersen M.R."/>
        </authorList>
    </citation>
    <scope>NUCLEOTIDE SEQUENCE [LARGE SCALE GENOMIC DNA]</scope>
    <source>
        <strain evidence="2 3">IBT 29228</strain>
    </source>
</reference>
<evidence type="ECO:0000256" key="1">
    <source>
        <dbReference type="SAM" id="Phobius"/>
    </source>
</evidence>
<keyword evidence="1" id="KW-1133">Transmembrane helix</keyword>
<sequence>MRFRLIRRIWRSQRNRMQQRLRMFTMVEPVFAIMSFLKIVGYQKVATSSSKPDQYSSCG</sequence>
<proteinExistence type="predicted"/>
<keyword evidence="1" id="KW-0812">Transmembrane</keyword>